<feature type="domain" description="Heterokaryon incompatibility" evidence="3">
    <location>
        <begin position="228"/>
        <end position="344"/>
    </location>
</feature>
<dbReference type="Pfam" id="PF26639">
    <property type="entry name" value="Het-6_barrel"/>
    <property type="match status" value="1"/>
</dbReference>
<dbReference type="PANTHER" id="PTHR24148">
    <property type="entry name" value="ANKYRIN REPEAT DOMAIN-CONTAINING PROTEIN 39 HOMOLOG-RELATED"/>
    <property type="match status" value="1"/>
</dbReference>
<dbReference type="PROSITE" id="PS50088">
    <property type="entry name" value="ANK_REPEAT"/>
    <property type="match status" value="2"/>
</dbReference>
<sequence length="928" mass="105074">MSERFEYNPLPESTCIRLVYFGPQNDATCPPPMNQGEPLLQLSLCTVDLRDTPHYEALSYTWGSPFPPEDSRSRAYENEKNQQRVIVNGREHEIGRNLWEFLHQQQQTNATLRKKATELLAAGLDAHGRTPLMRAVIDGSIGLTEALLSLGAKTETQDKQGNTALHYAVPSNSADIELAKLLVYHGADIYARTQKGKTPLDNAKEEVAALIKSLSKDLGGKALPRGLRLSAQRPMWIDSISINQKDATERNRQVALMTDIYTKAMSVVVWLGVEGEPIPLKLEPLKRNCAHWVAFTALRDSGFTGLSLANLVKEHYSTKDILETLAIEKLMARTWWSRTWVIQELTLAKRTLIICGSVTTYPMQTAVILSLLCYIPSPGILGPDGDPFGDTMAVFESARFSGVKGIEALMLANISFRDSAHTGEREFLVKNLLKLNEAVPNISWGRRLSLQNLGRLSWWSQSSDPRDKIFALVGIACPDPQSQQIIVDYEIPTDQVFVQYGRLFMQGSPEPIQDLYTGECYIFEPLEGLSYVQDTPKPHPEFQDYKAKLPSWTPNFSVHLTTCRIWSRKVSAASDLPNSPAILPHSDARTLCVSGHIVDYIIATESAQNKGDVHEPEVLAWLEFIQTLRPIYPGGENRVDALWQTLTVGKQGQSKKRARKAFRDFMARKLYQSLTDPQLELMLTQLRKSGARATLPSVQELQTQNRELQKQRQVLLTLLLELLKTTDRLEELLQEPLKLVQGLKEHKQGLLKLKQELLNQSYKPQKQRQWFRKLVQEGLKLQQMLQEQAQEQAQEQVGQVYPKQTKEILEQIQKELQLRAPDYGQLGRFHTLLKRYYRSRCLFRTKKGYIGLGPVSVQPGDEVWLFATARTPFVLRRPSEGSLRRETLGSNSSTPESEYRTFIGETYVHGIMNGEAMRKGDFRPVSLV</sequence>
<dbReference type="OMA" id="NISWGRR"/>
<keyword evidence="1" id="KW-0040">ANK repeat</keyword>
<accession>A0A5N6D4S7</accession>
<dbReference type="VEuPathDB" id="FungiDB:BDV34DRAFT_231396"/>
<evidence type="ECO:0000313" key="4">
    <source>
        <dbReference type="EMBL" id="KAB8199253.1"/>
    </source>
</evidence>
<dbReference type="InterPro" id="IPR052895">
    <property type="entry name" value="HetReg/Transcr_Mod"/>
</dbReference>
<dbReference type="InterPro" id="IPR010730">
    <property type="entry name" value="HET"/>
</dbReference>
<organism evidence="4 5">
    <name type="scientific">Aspergillus parasiticus</name>
    <dbReference type="NCBI Taxonomy" id="5067"/>
    <lineage>
        <taxon>Eukaryota</taxon>
        <taxon>Fungi</taxon>
        <taxon>Dikarya</taxon>
        <taxon>Ascomycota</taxon>
        <taxon>Pezizomycotina</taxon>
        <taxon>Eurotiomycetes</taxon>
        <taxon>Eurotiomycetidae</taxon>
        <taxon>Eurotiales</taxon>
        <taxon>Aspergillaceae</taxon>
        <taxon>Aspergillus</taxon>
        <taxon>Aspergillus subgen. Circumdati</taxon>
    </lineage>
</organism>
<protein>
    <recommendedName>
        <fullName evidence="3">Heterokaryon incompatibility domain-containing protein</fullName>
    </recommendedName>
</protein>
<keyword evidence="5" id="KW-1185">Reference proteome</keyword>
<dbReference type="EMBL" id="ML735086">
    <property type="protein sequence ID" value="KAB8199253.1"/>
    <property type="molecule type" value="Genomic_DNA"/>
</dbReference>
<dbReference type="Pfam" id="PF06985">
    <property type="entry name" value="HET"/>
    <property type="match status" value="1"/>
</dbReference>
<dbReference type="InterPro" id="IPR036770">
    <property type="entry name" value="Ankyrin_rpt-contain_sf"/>
</dbReference>
<evidence type="ECO:0000256" key="1">
    <source>
        <dbReference type="PROSITE-ProRule" id="PRU00023"/>
    </source>
</evidence>
<dbReference type="PANTHER" id="PTHR24148:SF73">
    <property type="entry name" value="HET DOMAIN PROTEIN (AFU_ORTHOLOGUE AFUA_8G01020)"/>
    <property type="match status" value="1"/>
</dbReference>
<dbReference type="Gene3D" id="1.25.40.20">
    <property type="entry name" value="Ankyrin repeat-containing domain"/>
    <property type="match status" value="1"/>
</dbReference>
<evidence type="ECO:0000259" key="3">
    <source>
        <dbReference type="Pfam" id="PF06985"/>
    </source>
</evidence>
<keyword evidence="2" id="KW-0175">Coiled coil</keyword>
<dbReference type="SMART" id="SM00248">
    <property type="entry name" value="ANK"/>
    <property type="match status" value="2"/>
</dbReference>
<dbReference type="InterPro" id="IPR002110">
    <property type="entry name" value="Ankyrin_rpt"/>
</dbReference>
<dbReference type="Proteomes" id="UP000326532">
    <property type="component" value="Unassembled WGS sequence"/>
</dbReference>
<dbReference type="Pfam" id="PF12796">
    <property type="entry name" value="Ank_2"/>
    <property type="match status" value="1"/>
</dbReference>
<name>A0A5N6D4S7_ASPPA</name>
<gene>
    <name evidence="4" type="ORF">BDV34DRAFT_231396</name>
</gene>
<dbReference type="AlphaFoldDB" id="A0A5N6D4S7"/>
<proteinExistence type="predicted"/>
<dbReference type="SUPFAM" id="SSF48403">
    <property type="entry name" value="Ankyrin repeat"/>
    <property type="match status" value="1"/>
</dbReference>
<feature type="repeat" description="ANK" evidence="1">
    <location>
        <begin position="160"/>
        <end position="194"/>
    </location>
</feature>
<evidence type="ECO:0000256" key="2">
    <source>
        <dbReference type="SAM" id="Coils"/>
    </source>
</evidence>
<feature type="coiled-coil region" evidence="2">
    <location>
        <begin position="698"/>
        <end position="760"/>
    </location>
</feature>
<dbReference type="PROSITE" id="PS50297">
    <property type="entry name" value="ANK_REP_REGION"/>
    <property type="match status" value="2"/>
</dbReference>
<evidence type="ECO:0000313" key="5">
    <source>
        <dbReference type="Proteomes" id="UP000326532"/>
    </source>
</evidence>
<feature type="repeat" description="ANK" evidence="1">
    <location>
        <begin position="127"/>
        <end position="159"/>
    </location>
</feature>
<reference evidence="4 5" key="1">
    <citation type="submission" date="2019-04" db="EMBL/GenBank/DDBJ databases">
        <title>Fungal friends and foes A comparative genomics study of 23 Aspergillus species from section Flavi.</title>
        <authorList>
            <consortium name="DOE Joint Genome Institute"/>
            <person name="Kjaerbolling I."/>
            <person name="Vesth T.C."/>
            <person name="Frisvad J.C."/>
            <person name="Nybo J.L."/>
            <person name="Theobald S."/>
            <person name="Kildgaard S."/>
            <person name="Petersen T.I."/>
            <person name="Kuo A."/>
            <person name="Sato A."/>
            <person name="Lyhne E.K."/>
            <person name="Kogle M.E."/>
            <person name="Wiebenga A."/>
            <person name="Kun R.S."/>
            <person name="Lubbers R.J."/>
            <person name="Makela M.R."/>
            <person name="Barry K."/>
            <person name="Chovatia M."/>
            <person name="Clum A."/>
            <person name="Daum C."/>
            <person name="Haridas S."/>
            <person name="He G."/>
            <person name="LaButti K."/>
            <person name="Lipzen A."/>
            <person name="Mondo S."/>
            <person name="Pangilinan J."/>
            <person name="Riley R."/>
            <person name="Salamov A."/>
            <person name="Simmons B.A."/>
            <person name="Magnuson J.K."/>
            <person name="Henrissat B."/>
            <person name="Mortensen U.H."/>
            <person name="Larsen T.O."/>
            <person name="De vries R.P."/>
            <person name="Grigoriev I.V."/>
            <person name="Machida M."/>
            <person name="Baker S.E."/>
            <person name="Andersen M.R."/>
        </authorList>
    </citation>
    <scope>NUCLEOTIDE SEQUENCE [LARGE SCALE GENOMIC DNA]</scope>
    <source>
        <strain evidence="4 5">CBS 117618</strain>
    </source>
</reference>